<reference evidence="3 4" key="1">
    <citation type="journal article" date="2016" name="Nat. Commun.">
        <title>Thousands of microbial genomes shed light on interconnected biogeochemical processes in an aquifer system.</title>
        <authorList>
            <person name="Anantharaman K."/>
            <person name="Brown C.T."/>
            <person name="Hug L.A."/>
            <person name="Sharon I."/>
            <person name="Castelle C.J."/>
            <person name="Probst A.J."/>
            <person name="Thomas B.C."/>
            <person name="Singh A."/>
            <person name="Wilkins M.J."/>
            <person name="Karaoz U."/>
            <person name="Brodie E.L."/>
            <person name="Williams K.H."/>
            <person name="Hubbard S.S."/>
            <person name="Banfield J.F."/>
        </authorList>
    </citation>
    <scope>NUCLEOTIDE SEQUENCE [LARGE SCALE GENOMIC DNA]</scope>
</reference>
<dbReference type="AlphaFoldDB" id="A0A1F7GEU5"/>
<dbReference type="Proteomes" id="UP000176850">
    <property type="component" value="Unassembled WGS sequence"/>
</dbReference>
<accession>A0A1F7GEU5</accession>
<evidence type="ECO:0000313" key="3">
    <source>
        <dbReference type="EMBL" id="OGK17414.1"/>
    </source>
</evidence>
<proteinExistence type="predicted"/>
<dbReference type="SUPFAM" id="SSF49384">
    <property type="entry name" value="Carbohydrate-binding domain"/>
    <property type="match status" value="1"/>
</dbReference>
<evidence type="ECO:0000313" key="4">
    <source>
        <dbReference type="Proteomes" id="UP000176850"/>
    </source>
</evidence>
<name>A0A1F7GEU5_9BACT</name>
<protein>
    <recommendedName>
        <fullName evidence="2">Cohesin domain-containing protein</fullName>
    </recommendedName>
</protein>
<sequence>MKNILITLFFGSVFLVASSAVHAATLQFDPSTASAAVGETVDIIVKADAGSDEILAVDAIIKYDKSILEVVSIADGDFLSVGQKNYSVAGTISMTSIVQDPGHPVTGSGELATVTFKVKADGTTNITFFCTPGDSTDSNIAKNNADATDIIQCADNGTAVITAGEGGPTAVPTGISTSTGGTDTPTTLPRTGIMDELYKFAIPGSVLLLIGIIGKLLI</sequence>
<dbReference type="Gene3D" id="2.60.40.680">
    <property type="match status" value="1"/>
</dbReference>
<gene>
    <name evidence="3" type="ORF">A2799_01735</name>
</gene>
<dbReference type="CDD" id="cd08547">
    <property type="entry name" value="Type_II_cohesin"/>
    <property type="match status" value="1"/>
</dbReference>
<dbReference type="GO" id="GO:0030246">
    <property type="term" value="F:carbohydrate binding"/>
    <property type="evidence" value="ECO:0007669"/>
    <property type="project" value="InterPro"/>
</dbReference>
<organism evidence="3 4">
    <name type="scientific">Candidatus Roizmanbacteria bacterium RIFCSPHIGHO2_01_FULL_39_24</name>
    <dbReference type="NCBI Taxonomy" id="1802032"/>
    <lineage>
        <taxon>Bacteria</taxon>
        <taxon>Candidatus Roizmaniibacteriota</taxon>
    </lineage>
</organism>
<feature type="signal peptide" evidence="1">
    <location>
        <begin position="1"/>
        <end position="23"/>
    </location>
</feature>
<dbReference type="InterPro" id="IPR002102">
    <property type="entry name" value="Cohesin_dom"/>
</dbReference>
<dbReference type="Pfam" id="PF00963">
    <property type="entry name" value="Cohesin"/>
    <property type="match status" value="1"/>
</dbReference>
<feature type="chain" id="PRO_5009529168" description="Cohesin domain-containing protein" evidence="1">
    <location>
        <begin position="24"/>
        <end position="218"/>
    </location>
</feature>
<dbReference type="InterPro" id="IPR008965">
    <property type="entry name" value="CBM2/CBM3_carb-bd_dom_sf"/>
</dbReference>
<comment type="caution">
    <text evidence="3">The sequence shown here is derived from an EMBL/GenBank/DDBJ whole genome shotgun (WGS) entry which is preliminary data.</text>
</comment>
<feature type="domain" description="Cohesin" evidence="2">
    <location>
        <begin position="29"/>
        <end position="135"/>
    </location>
</feature>
<evidence type="ECO:0000259" key="2">
    <source>
        <dbReference type="Pfam" id="PF00963"/>
    </source>
</evidence>
<keyword evidence="1" id="KW-0732">Signal</keyword>
<dbReference type="GO" id="GO:0000272">
    <property type="term" value="P:polysaccharide catabolic process"/>
    <property type="evidence" value="ECO:0007669"/>
    <property type="project" value="InterPro"/>
</dbReference>
<evidence type="ECO:0000256" key="1">
    <source>
        <dbReference type="SAM" id="SignalP"/>
    </source>
</evidence>
<dbReference type="EMBL" id="MFZH01000047">
    <property type="protein sequence ID" value="OGK17414.1"/>
    <property type="molecule type" value="Genomic_DNA"/>
</dbReference>